<comment type="catalytic activity">
    <reaction evidence="1">
        <text>5-hydroxyisourate + H2O = 5-hydroxy-2-oxo-4-ureido-2,5-dihydro-1H-imidazole-5-carboxylate + H(+)</text>
        <dbReference type="Rhea" id="RHEA:23736"/>
        <dbReference type="ChEBI" id="CHEBI:15377"/>
        <dbReference type="ChEBI" id="CHEBI:15378"/>
        <dbReference type="ChEBI" id="CHEBI:18072"/>
        <dbReference type="ChEBI" id="CHEBI:58639"/>
        <dbReference type="EC" id="3.5.2.17"/>
    </reaction>
</comment>
<gene>
    <name evidence="9" type="ORF">QSP1433_LOCUS7415</name>
</gene>
<dbReference type="InterPro" id="IPR023419">
    <property type="entry name" value="Transthyretin_CS"/>
</dbReference>
<evidence type="ECO:0000256" key="7">
    <source>
        <dbReference type="ARBA" id="ARBA00022801"/>
    </source>
</evidence>
<dbReference type="InterPro" id="IPR014306">
    <property type="entry name" value="Hydroxyisourate_hydrolase"/>
</dbReference>
<evidence type="ECO:0000256" key="5">
    <source>
        <dbReference type="ARBA" id="ARBA00012609"/>
    </source>
</evidence>
<dbReference type="Gene3D" id="2.60.40.180">
    <property type="entry name" value="Transthyretin/hydroxyisourate hydrolase domain"/>
    <property type="match status" value="1"/>
</dbReference>
<organism evidence="9">
    <name type="scientific">Mucochytrium quahogii</name>
    <dbReference type="NCBI Taxonomy" id="96639"/>
    <lineage>
        <taxon>Eukaryota</taxon>
        <taxon>Sar</taxon>
        <taxon>Stramenopiles</taxon>
        <taxon>Bigyra</taxon>
        <taxon>Labyrinthulomycetes</taxon>
        <taxon>Thraustochytrida</taxon>
        <taxon>Thraustochytriidae</taxon>
        <taxon>Mucochytrium</taxon>
    </lineage>
</organism>
<dbReference type="InterPro" id="IPR036817">
    <property type="entry name" value="Transthyretin/HIU_hydrolase_sf"/>
</dbReference>
<evidence type="ECO:0000259" key="8">
    <source>
        <dbReference type="Pfam" id="PF00576"/>
    </source>
</evidence>
<dbReference type="GO" id="GO:0033971">
    <property type="term" value="F:hydroxyisourate hydrolase activity"/>
    <property type="evidence" value="ECO:0007669"/>
    <property type="project" value="UniProtKB-EC"/>
</dbReference>
<evidence type="ECO:0000256" key="2">
    <source>
        <dbReference type="ARBA" id="ARBA00002704"/>
    </source>
</evidence>
<dbReference type="AlphaFoldDB" id="A0A7S2RV68"/>
<dbReference type="EMBL" id="HBHK01011795">
    <property type="protein sequence ID" value="CAD9681743.1"/>
    <property type="molecule type" value="Transcribed_RNA"/>
</dbReference>
<dbReference type="GO" id="GO:0006144">
    <property type="term" value="P:purine nucleobase metabolic process"/>
    <property type="evidence" value="ECO:0007669"/>
    <property type="project" value="UniProtKB-KW"/>
</dbReference>
<evidence type="ECO:0000256" key="1">
    <source>
        <dbReference type="ARBA" id="ARBA00001043"/>
    </source>
</evidence>
<dbReference type="PANTHER" id="PTHR10395:SF7">
    <property type="entry name" value="5-HYDROXYISOURATE HYDROLASE"/>
    <property type="match status" value="1"/>
</dbReference>
<comment type="similarity">
    <text evidence="3">Belongs to the transthyretin family. 5-hydroxyisourate hydrolase subfamily.</text>
</comment>
<dbReference type="EC" id="3.5.2.17" evidence="5"/>
<dbReference type="CDD" id="cd05822">
    <property type="entry name" value="TLP_HIUase"/>
    <property type="match status" value="1"/>
</dbReference>
<proteinExistence type="inferred from homology"/>
<dbReference type="NCBIfam" id="TIGR02962">
    <property type="entry name" value="hdxy_isourate"/>
    <property type="match status" value="1"/>
</dbReference>
<evidence type="ECO:0000256" key="3">
    <source>
        <dbReference type="ARBA" id="ARBA00009850"/>
    </source>
</evidence>
<evidence type="ECO:0000313" key="9">
    <source>
        <dbReference type="EMBL" id="CAD9681743.1"/>
    </source>
</evidence>
<keyword evidence="7" id="KW-0378">Hydrolase</keyword>
<dbReference type="PANTHER" id="PTHR10395">
    <property type="entry name" value="URICASE AND TRANSTHYRETIN-RELATED"/>
    <property type="match status" value="1"/>
</dbReference>
<name>A0A7S2RV68_9STRA</name>
<comment type="subunit">
    <text evidence="4">Homotetramer.</text>
</comment>
<dbReference type="Pfam" id="PF00576">
    <property type="entry name" value="Transthyretin"/>
    <property type="match status" value="1"/>
</dbReference>
<dbReference type="PROSITE" id="PS00769">
    <property type="entry name" value="TRANSTHYRETIN_2"/>
    <property type="match status" value="1"/>
</dbReference>
<dbReference type="InterPro" id="IPR023416">
    <property type="entry name" value="Transthyretin/HIU_hydrolase_d"/>
</dbReference>
<feature type="domain" description="Transthyretin/hydroxyisourate hydrolase" evidence="8">
    <location>
        <begin position="47"/>
        <end position="161"/>
    </location>
</feature>
<evidence type="ECO:0000256" key="4">
    <source>
        <dbReference type="ARBA" id="ARBA00011881"/>
    </source>
</evidence>
<dbReference type="SUPFAM" id="SSF49472">
    <property type="entry name" value="Transthyretin (synonym: prealbumin)"/>
    <property type="match status" value="1"/>
</dbReference>
<sequence>MRRLERVGGHLCCGLSDKSAGRVSGPQSIGTSDCAAKVAAPGSMKCITTHALNTATGKPASGLRLALLRRDTLGDGAFTWERVSEHVTNDDGRVDGDVLAGLKLQQGAVFKMVFETQGYFDQLETECFYPHVEIVFKIFDPSAHYHIPLLISPFGYSTYRGS</sequence>
<keyword evidence="6" id="KW-0659">Purine metabolism</keyword>
<evidence type="ECO:0000256" key="6">
    <source>
        <dbReference type="ARBA" id="ARBA00022631"/>
    </source>
</evidence>
<reference evidence="9" key="1">
    <citation type="submission" date="2021-01" db="EMBL/GenBank/DDBJ databases">
        <authorList>
            <person name="Corre E."/>
            <person name="Pelletier E."/>
            <person name="Niang G."/>
            <person name="Scheremetjew M."/>
            <person name="Finn R."/>
            <person name="Kale V."/>
            <person name="Holt S."/>
            <person name="Cochrane G."/>
            <person name="Meng A."/>
            <person name="Brown T."/>
            <person name="Cohen L."/>
        </authorList>
    </citation>
    <scope>NUCLEOTIDE SEQUENCE</scope>
    <source>
        <strain evidence="9">NY070348D</strain>
    </source>
</reference>
<accession>A0A7S2RV68</accession>
<protein>
    <recommendedName>
        <fullName evidence="5">hydroxyisourate hydrolase</fullName>
        <ecNumber evidence="5">3.5.2.17</ecNumber>
    </recommendedName>
</protein>
<comment type="function">
    <text evidence="2">Catalyzes the hydrolysis of 5-hydroxyisourate (HIU) to 2-oxo-4-hydroxy-4-carboxy-5-ureidoimidazoline (OHCU).</text>
</comment>